<keyword evidence="1" id="KW-0732">Signal</keyword>
<gene>
    <name evidence="3" type="ORF">GS399_16525</name>
</gene>
<evidence type="ECO:0000259" key="2">
    <source>
        <dbReference type="Pfam" id="PF18962"/>
    </source>
</evidence>
<accession>A0A7K1YDV2</accession>
<feature type="chain" id="PRO_5029565856" evidence="1">
    <location>
        <begin position="26"/>
        <end position="179"/>
    </location>
</feature>
<dbReference type="InterPro" id="IPR026444">
    <property type="entry name" value="Secre_tail"/>
</dbReference>
<evidence type="ECO:0000256" key="1">
    <source>
        <dbReference type="SAM" id="SignalP"/>
    </source>
</evidence>
<organism evidence="3 4">
    <name type="scientific">Hufsiella arboris</name>
    <dbReference type="NCBI Taxonomy" id="2695275"/>
    <lineage>
        <taxon>Bacteria</taxon>
        <taxon>Pseudomonadati</taxon>
        <taxon>Bacteroidota</taxon>
        <taxon>Sphingobacteriia</taxon>
        <taxon>Sphingobacteriales</taxon>
        <taxon>Sphingobacteriaceae</taxon>
        <taxon>Hufsiella</taxon>
    </lineage>
</organism>
<keyword evidence="4" id="KW-1185">Reference proteome</keyword>
<sequence length="179" mass="20027">MKKFYLKVFVYSLFVCHLAVTQASAITSFQARDTSKVKQAGKYNGKIYDTRPNKPSYLKTTVGVDFTPFNPFNTKTSTLPGATPKNPQQDNDKILSNVKVFPNPVTDQINLSYHVTKESNVTIKIMDVLGNEVATLLSERTSSGEQLNTFNISSKLNSGFYFIRLMVGNETIVKRISVQ</sequence>
<dbReference type="NCBIfam" id="TIGR04183">
    <property type="entry name" value="Por_Secre_tail"/>
    <property type="match status" value="1"/>
</dbReference>
<feature type="signal peptide" evidence="1">
    <location>
        <begin position="1"/>
        <end position="25"/>
    </location>
</feature>
<dbReference type="RefSeq" id="WP_160845753.1">
    <property type="nucleotide sequence ID" value="NZ_WVHT01000008.1"/>
</dbReference>
<name>A0A7K1YDV2_9SPHI</name>
<dbReference type="Pfam" id="PF18962">
    <property type="entry name" value="Por_Secre_tail"/>
    <property type="match status" value="1"/>
</dbReference>
<dbReference type="AlphaFoldDB" id="A0A7K1YDV2"/>
<dbReference type="Proteomes" id="UP000466586">
    <property type="component" value="Unassembled WGS sequence"/>
</dbReference>
<dbReference type="EMBL" id="WVHT01000008">
    <property type="protein sequence ID" value="MXV52580.1"/>
    <property type="molecule type" value="Genomic_DNA"/>
</dbReference>
<protein>
    <submittedName>
        <fullName evidence="3">T9SS type A sorting domain-containing protein</fullName>
    </submittedName>
</protein>
<evidence type="ECO:0000313" key="4">
    <source>
        <dbReference type="Proteomes" id="UP000466586"/>
    </source>
</evidence>
<reference evidence="3 4" key="1">
    <citation type="submission" date="2019-11" db="EMBL/GenBank/DDBJ databases">
        <title>Pedobacter sp. HMF7647 Genome sequencing and assembly.</title>
        <authorList>
            <person name="Kang H."/>
            <person name="Kim H."/>
            <person name="Joh K."/>
        </authorList>
    </citation>
    <scope>NUCLEOTIDE SEQUENCE [LARGE SCALE GENOMIC DNA]</scope>
    <source>
        <strain evidence="3 4">HMF7647</strain>
    </source>
</reference>
<feature type="domain" description="Secretion system C-terminal sorting" evidence="2">
    <location>
        <begin position="100"/>
        <end position="177"/>
    </location>
</feature>
<evidence type="ECO:0000313" key="3">
    <source>
        <dbReference type="EMBL" id="MXV52580.1"/>
    </source>
</evidence>
<comment type="caution">
    <text evidence="3">The sequence shown here is derived from an EMBL/GenBank/DDBJ whole genome shotgun (WGS) entry which is preliminary data.</text>
</comment>
<proteinExistence type="predicted"/>
<dbReference type="Gene3D" id="2.60.40.4070">
    <property type="match status" value="1"/>
</dbReference>